<organism evidence="1 3">
    <name type="scientific">Roridomyces roridus</name>
    <dbReference type="NCBI Taxonomy" id="1738132"/>
    <lineage>
        <taxon>Eukaryota</taxon>
        <taxon>Fungi</taxon>
        <taxon>Dikarya</taxon>
        <taxon>Basidiomycota</taxon>
        <taxon>Agaricomycotina</taxon>
        <taxon>Agaricomycetes</taxon>
        <taxon>Agaricomycetidae</taxon>
        <taxon>Agaricales</taxon>
        <taxon>Marasmiineae</taxon>
        <taxon>Mycenaceae</taxon>
        <taxon>Roridomyces</taxon>
    </lineage>
</organism>
<dbReference type="Proteomes" id="UP001221142">
    <property type="component" value="Unassembled WGS sequence"/>
</dbReference>
<gene>
    <name evidence="2" type="ORF">FB45DRAFT_175508</name>
    <name evidence="1" type="ORF">FB45DRAFT_232668</name>
</gene>
<protein>
    <submittedName>
        <fullName evidence="1">Uncharacterized protein</fullName>
    </submittedName>
</protein>
<reference evidence="1" key="1">
    <citation type="submission" date="2023-03" db="EMBL/GenBank/DDBJ databases">
        <title>Massive genome expansion in bonnet fungi (Mycena s.s.) driven by repeated elements and novel gene families across ecological guilds.</title>
        <authorList>
            <consortium name="Lawrence Berkeley National Laboratory"/>
            <person name="Harder C.B."/>
            <person name="Miyauchi S."/>
            <person name="Viragh M."/>
            <person name="Kuo A."/>
            <person name="Thoen E."/>
            <person name="Andreopoulos B."/>
            <person name="Lu D."/>
            <person name="Skrede I."/>
            <person name="Drula E."/>
            <person name="Henrissat B."/>
            <person name="Morin E."/>
            <person name="Kohler A."/>
            <person name="Barry K."/>
            <person name="LaButti K."/>
            <person name="Morin E."/>
            <person name="Salamov A."/>
            <person name="Lipzen A."/>
            <person name="Mereny Z."/>
            <person name="Hegedus B."/>
            <person name="Baldrian P."/>
            <person name="Stursova M."/>
            <person name="Weitz H."/>
            <person name="Taylor A."/>
            <person name="Grigoriev I.V."/>
            <person name="Nagy L.G."/>
            <person name="Martin F."/>
            <person name="Kauserud H."/>
        </authorList>
    </citation>
    <scope>NUCLEOTIDE SEQUENCE</scope>
    <source>
        <strain evidence="1">9284</strain>
    </source>
</reference>
<keyword evidence="3" id="KW-1185">Reference proteome</keyword>
<accession>A0AAD7AWX4</accession>
<comment type="caution">
    <text evidence="1">The sequence shown here is derived from an EMBL/GenBank/DDBJ whole genome shotgun (WGS) entry which is preliminary data.</text>
</comment>
<dbReference type="EMBL" id="JARKIF010000197">
    <property type="protein sequence ID" value="KAJ7602832.1"/>
    <property type="molecule type" value="Genomic_DNA"/>
</dbReference>
<proteinExistence type="predicted"/>
<evidence type="ECO:0000313" key="1">
    <source>
        <dbReference type="EMBL" id="KAJ7602526.1"/>
    </source>
</evidence>
<dbReference type="EMBL" id="JARKIF010000223">
    <property type="protein sequence ID" value="KAJ7602526.1"/>
    <property type="molecule type" value="Genomic_DNA"/>
</dbReference>
<evidence type="ECO:0000313" key="3">
    <source>
        <dbReference type="Proteomes" id="UP001221142"/>
    </source>
</evidence>
<name>A0AAD7AWX4_9AGAR</name>
<evidence type="ECO:0000313" key="2">
    <source>
        <dbReference type="EMBL" id="KAJ7602832.1"/>
    </source>
</evidence>
<sequence length="214" mass="24582">MIQRIYLHALWSSEIDDVYNFLHDRTENINHIQWIRQSTGRICMDLARNHGIQGHHDIYPLFGFGPNTAIKYTESASDARVLEALSISQFHAIVSKELATEEQWYTLDKTLDVRPGAIVSPGSDIRLTMEVAYPLEVAINYDNWECHWHCISVVKMENGWTRIDSHQSYGNSVSLYLSADVSTEEAWLSQANHVFKQLQITSNFHGSVRLAFRT</sequence>
<dbReference type="AlphaFoldDB" id="A0AAD7AWX4"/>